<keyword evidence="2" id="KW-1185">Reference proteome</keyword>
<evidence type="ECO:0000313" key="1">
    <source>
        <dbReference type="EMBL" id="KAJ9101652.1"/>
    </source>
</evidence>
<sequence length="467" mass="50888">MAPAIRRGSGGERGGRGVAPYERERLALELEGTDPRAVIIPVVPGLKALTVRDVTDGEDWLEELLSASELNGPPSARFPSLQYLSLPNTSLFTFPLPEDYTPASLTHLDLSANVLNALPATLAQLPQLQSLNIHTNLLTSVRNAVKLVPRVRALNLRENKIDCLAGLDALRELQRVDIRHNSIHDVDELSRLAQLPDLREVWAQGNPFTAHDDDSQWRVRVFEAFVSEQGEDVLARLSVDGYLATWAERRAVMGSVKQRGRAGRDRQDKARPARKTSVEETRTPSSSCTSHDHTTHQPTATPSSKPRRKQRIVDLGDSSDGPDLLVVDTSGVKGVEGVKRAVEDALESPIAPKVDEERARSPVSNGKSSVTQGTSPIPPTTLPDAEDTEPKEDLRKRMEALRSGVGDSWLSVLAGQARGSPSPVSAQSQTADLRKGDAEPTRVVEHSEAVQVVQVKRKTAKGKKRGT</sequence>
<dbReference type="Proteomes" id="UP001230649">
    <property type="component" value="Unassembled WGS sequence"/>
</dbReference>
<protein>
    <submittedName>
        <fullName evidence="1">Uncharacterized protein</fullName>
    </submittedName>
</protein>
<comment type="caution">
    <text evidence="1">The sequence shown here is derived from an EMBL/GenBank/DDBJ whole genome shotgun (WGS) entry which is preliminary data.</text>
</comment>
<reference evidence="1" key="1">
    <citation type="submission" date="2023-04" db="EMBL/GenBank/DDBJ databases">
        <title>Draft Genome sequencing of Naganishia species isolated from polar environments using Oxford Nanopore Technology.</title>
        <authorList>
            <person name="Leo P."/>
            <person name="Venkateswaran K."/>
        </authorList>
    </citation>
    <scope>NUCLEOTIDE SEQUENCE</scope>
    <source>
        <strain evidence="1">MNA-CCFEE 5262</strain>
    </source>
</reference>
<gene>
    <name evidence="1" type="ORF">QFC20_005185</name>
</gene>
<evidence type="ECO:0000313" key="2">
    <source>
        <dbReference type="Proteomes" id="UP001230649"/>
    </source>
</evidence>
<proteinExistence type="predicted"/>
<accession>A0ACC2VRZ0</accession>
<organism evidence="1 2">
    <name type="scientific">Naganishia adeliensis</name>
    <dbReference type="NCBI Taxonomy" id="92952"/>
    <lineage>
        <taxon>Eukaryota</taxon>
        <taxon>Fungi</taxon>
        <taxon>Dikarya</taxon>
        <taxon>Basidiomycota</taxon>
        <taxon>Agaricomycotina</taxon>
        <taxon>Tremellomycetes</taxon>
        <taxon>Filobasidiales</taxon>
        <taxon>Filobasidiaceae</taxon>
        <taxon>Naganishia</taxon>
    </lineage>
</organism>
<dbReference type="EMBL" id="JASBWS010000068">
    <property type="protein sequence ID" value="KAJ9101652.1"/>
    <property type="molecule type" value="Genomic_DNA"/>
</dbReference>
<name>A0ACC2VRZ0_9TREE</name>